<feature type="domain" description="Thiamine pyrophosphate enzyme TPP-binding" evidence="2">
    <location>
        <begin position="48"/>
        <end position="188"/>
    </location>
</feature>
<sequence>MVLNLEPISIERDLLAPGHRLCAGCAETIVVRQILHAVGEPVIVASSTGCLEVATSPYPYTSWRVPWIHSAFENAASTISGVETMYRALVKRGKIEDKGLKFVVFAGDGATYDIGLQFISGAFERGHRFLYVCLNNEAYMNTGIQRSSATPFGAWTTTSPVGKEIPGKMENRKDITAIFAAHDIPFVAQAAP</sequence>
<name>X0TPX4_9ZZZZ</name>
<dbReference type="SUPFAM" id="SSF52518">
    <property type="entry name" value="Thiamin diphosphate-binding fold (THDP-binding)"/>
    <property type="match status" value="1"/>
</dbReference>
<comment type="caution">
    <text evidence="3">The sequence shown here is derived from an EMBL/GenBank/DDBJ whole genome shotgun (WGS) entry which is preliminary data.</text>
</comment>
<accession>X0TPX4</accession>
<keyword evidence="1" id="KW-0560">Oxidoreductase</keyword>
<dbReference type="GO" id="GO:0030976">
    <property type="term" value="F:thiamine pyrophosphate binding"/>
    <property type="evidence" value="ECO:0007669"/>
    <property type="project" value="InterPro"/>
</dbReference>
<feature type="non-terminal residue" evidence="3">
    <location>
        <position position="192"/>
    </location>
</feature>
<organism evidence="3">
    <name type="scientific">marine sediment metagenome</name>
    <dbReference type="NCBI Taxonomy" id="412755"/>
    <lineage>
        <taxon>unclassified sequences</taxon>
        <taxon>metagenomes</taxon>
        <taxon>ecological metagenomes</taxon>
    </lineage>
</organism>
<reference evidence="3" key="1">
    <citation type="journal article" date="2014" name="Front. Microbiol.">
        <title>High frequency of phylogenetically diverse reductive dehalogenase-homologous genes in deep subseafloor sedimentary metagenomes.</title>
        <authorList>
            <person name="Kawai M."/>
            <person name="Futagami T."/>
            <person name="Toyoda A."/>
            <person name="Takaki Y."/>
            <person name="Nishi S."/>
            <person name="Hori S."/>
            <person name="Arai W."/>
            <person name="Tsubouchi T."/>
            <person name="Morono Y."/>
            <person name="Uchiyama I."/>
            <person name="Ito T."/>
            <person name="Fujiyama A."/>
            <person name="Inagaki F."/>
            <person name="Takami H."/>
        </authorList>
    </citation>
    <scope>NUCLEOTIDE SEQUENCE</scope>
    <source>
        <strain evidence="3">Expedition CK06-06</strain>
    </source>
</reference>
<evidence type="ECO:0000259" key="2">
    <source>
        <dbReference type="Pfam" id="PF02775"/>
    </source>
</evidence>
<dbReference type="GO" id="GO:0016491">
    <property type="term" value="F:oxidoreductase activity"/>
    <property type="evidence" value="ECO:0007669"/>
    <property type="project" value="UniProtKB-KW"/>
</dbReference>
<dbReference type="Gene3D" id="3.40.50.970">
    <property type="match status" value="2"/>
</dbReference>
<gene>
    <name evidence="3" type="ORF">S01H1_28209</name>
</gene>
<protein>
    <recommendedName>
        <fullName evidence="2">Thiamine pyrophosphate enzyme TPP-binding domain-containing protein</fullName>
    </recommendedName>
</protein>
<dbReference type="PANTHER" id="PTHR42897:SF2">
    <property type="entry name" value="PYRUVATE SYNTHASE SUBUNIT PORB"/>
    <property type="match status" value="1"/>
</dbReference>
<dbReference type="InterPro" id="IPR029061">
    <property type="entry name" value="THDP-binding"/>
</dbReference>
<evidence type="ECO:0000313" key="3">
    <source>
        <dbReference type="EMBL" id="GAF95573.1"/>
    </source>
</evidence>
<proteinExistence type="predicted"/>
<dbReference type="Pfam" id="PF02775">
    <property type="entry name" value="TPP_enzyme_C"/>
    <property type="match status" value="1"/>
</dbReference>
<dbReference type="EMBL" id="BARS01017223">
    <property type="protein sequence ID" value="GAF95573.1"/>
    <property type="molecule type" value="Genomic_DNA"/>
</dbReference>
<dbReference type="PANTHER" id="PTHR42897">
    <property type="entry name" value="PYRUVATE SYNTHASE SUBUNIT PORB"/>
    <property type="match status" value="1"/>
</dbReference>
<dbReference type="AlphaFoldDB" id="X0TPX4"/>
<evidence type="ECO:0000256" key="1">
    <source>
        <dbReference type="ARBA" id="ARBA00023002"/>
    </source>
</evidence>
<dbReference type="InterPro" id="IPR051479">
    <property type="entry name" value="PorB-like"/>
</dbReference>
<dbReference type="InterPro" id="IPR011766">
    <property type="entry name" value="TPP_enzyme_TPP-bd"/>
</dbReference>